<dbReference type="AlphaFoldDB" id="A0A0F4T5U0"/>
<name>A0A0F4T5U0_PSEFL</name>
<dbReference type="NCBIfam" id="TIGR02608">
    <property type="entry name" value="delta_60_rpt"/>
    <property type="match status" value="4"/>
</dbReference>
<comment type="caution">
    <text evidence="2">The sequence shown here is derived from an EMBL/GenBank/DDBJ whole genome shotgun (WGS) entry which is preliminary data.</text>
</comment>
<feature type="region of interest" description="Disordered" evidence="1">
    <location>
        <begin position="1"/>
        <end position="22"/>
    </location>
</feature>
<protein>
    <recommendedName>
        <fullName evidence="4">Delta-60 repeat protein</fullName>
    </recommendedName>
</protein>
<dbReference type="RefSeq" id="WP_046043316.1">
    <property type="nucleotide sequence ID" value="NZ_LACC01000038.1"/>
</dbReference>
<dbReference type="InterPro" id="IPR013431">
    <property type="entry name" value="Delta_60_rpt"/>
</dbReference>
<organism evidence="2 3">
    <name type="scientific">Pseudomonas fluorescens</name>
    <dbReference type="NCBI Taxonomy" id="294"/>
    <lineage>
        <taxon>Bacteria</taxon>
        <taxon>Pseudomonadati</taxon>
        <taxon>Pseudomonadota</taxon>
        <taxon>Gammaproteobacteria</taxon>
        <taxon>Pseudomonadales</taxon>
        <taxon>Pseudomonadaceae</taxon>
        <taxon>Pseudomonas</taxon>
    </lineage>
</organism>
<reference evidence="2 3" key="1">
    <citation type="submission" date="2015-03" db="EMBL/GenBank/DDBJ databases">
        <title>Comparative genomics of Pseudomonas insights into diversity of traits involved in vanlence and defense.</title>
        <authorList>
            <person name="Qin Y."/>
        </authorList>
    </citation>
    <scope>NUCLEOTIDE SEQUENCE [LARGE SCALE GENOMIC DNA]</scope>
    <source>
        <strain evidence="2 3">C8</strain>
    </source>
</reference>
<gene>
    <name evidence="2" type="ORF">VC35_25315</name>
</gene>
<sequence>MTTQDAARTLDQSGSLDPGFGDNQNGTILLQGTKVEAIAVLKAEGANQGKIIGAISNGSSAFTLFRLDKTGLLDRSFGPDGTGYATGRFGADTTLPTVRTLTIIDNGSILVTGDVRQSSLGPHYPAAALFNSNGTPNLVFGTFRFEEAPPTLPVESSVPIPLNDAEAKAGKILFAVNNSSPGPYRNWGLLIQLTLNGELDKDLDGRGYVYFRHNNENTTTVGAVTQTDGTIVLAGYTSSHAFLAGFTSNGKIDPTFGTGGIKTFESPEGAIRLSKVLAQPDNKLIAVGTVTKSPQRGWVTRTLSNGTSDNTFNNGNEFITQFPFRSLQWNSADIDSKGSIVVAGEIDQRLCIVGRITEDGRVDTTFTPTGLSDPNAADTPNVTTSVAVQSDARIIVAGIKTDASVSGYVG</sequence>
<proteinExistence type="predicted"/>
<dbReference type="Gene3D" id="2.80.10.50">
    <property type="match status" value="2"/>
</dbReference>
<dbReference type="PATRIC" id="fig|294.132.peg.4386"/>
<evidence type="ECO:0008006" key="4">
    <source>
        <dbReference type="Google" id="ProtNLM"/>
    </source>
</evidence>
<accession>A0A0F4T5U0</accession>
<dbReference type="Pfam" id="PF17164">
    <property type="entry name" value="DUF5122"/>
    <property type="match status" value="2"/>
</dbReference>
<feature type="compositionally biased region" description="Polar residues" evidence="1">
    <location>
        <begin position="1"/>
        <end position="15"/>
    </location>
</feature>
<dbReference type="EMBL" id="LACC01000038">
    <property type="protein sequence ID" value="KJZ39345.1"/>
    <property type="molecule type" value="Genomic_DNA"/>
</dbReference>
<evidence type="ECO:0000313" key="3">
    <source>
        <dbReference type="Proteomes" id="UP000033588"/>
    </source>
</evidence>
<dbReference type="Proteomes" id="UP000033588">
    <property type="component" value="Unassembled WGS sequence"/>
</dbReference>
<evidence type="ECO:0000256" key="1">
    <source>
        <dbReference type="SAM" id="MobiDB-lite"/>
    </source>
</evidence>
<evidence type="ECO:0000313" key="2">
    <source>
        <dbReference type="EMBL" id="KJZ39345.1"/>
    </source>
</evidence>